<reference evidence="2 3" key="1">
    <citation type="submission" date="2019-04" db="EMBL/GenBank/DDBJ databases">
        <authorList>
            <person name="Hwang J.C."/>
        </authorList>
    </citation>
    <scope>NUCLEOTIDE SEQUENCE [LARGE SCALE GENOMIC DNA]</scope>
    <source>
        <strain evidence="2 3">IMCC35001</strain>
    </source>
</reference>
<keyword evidence="1" id="KW-0732">Signal</keyword>
<proteinExistence type="predicted"/>
<feature type="signal peptide" evidence="1">
    <location>
        <begin position="1"/>
        <end position="28"/>
    </location>
</feature>
<feature type="chain" id="PRO_5020405265" evidence="1">
    <location>
        <begin position="29"/>
        <end position="123"/>
    </location>
</feature>
<organism evidence="2 3">
    <name type="scientific">Ferrimonas sediminicola</name>
    <dbReference type="NCBI Taxonomy" id="2569538"/>
    <lineage>
        <taxon>Bacteria</taxon>
        <taxon>Pseudomonadati</taxon>
        <taxon>Pseudomonadota</taxon>
        <taxon>Gammaproteobacteria</taxon>
        <taxon>Alteromonadales</taxon>
        <taxon>Ferrimonadaceae</taxon>
        <taxon>Ferrimonas</taxon>
    </lineage>
</organism>
<dbReference type="RefSeq" id="WP_136854708.1">
    <property type="nucleotide sequence ID" value="NZ_SWCI01000026.1"/>
</dbReference>
<sequence length="123" mass="13570">MRKLLGTALFAVAALAALLFGAPDVDQASNRTVDSQRAELMQPETLTSVFDSSQMNWNYDQPPEPDINQLLSDYPTAAGQIRETVRDNLAYEAAAEGDYEQAYRQMALAFKEGKGKGSYSVTW</sequence>
<accession>A0A4U1B7P9</accession>
<evidence type="ECO:0000256" key="1">
    <source>
        <dbReference type="SAM" id="SignalP"/>
    </source>
</evidence>
<gene>
    <name evidence="2" type="ORF">FCL40_18265</name>
</gene>
<dbReference type="EMBL" id="SWCI01000026">
    <property type="protein sequence ID" value="TKB46000.1"/>
    <property type="molecule type" value="Genomic_DNA"/>
</dbReference>
<dbReference type="Proteomes" id="UP000305674">
    <property type="component" value="Unassembled WGS sequence"/>
</dbReference>
<protein>
    <submittedName>
        <fullName evidence="2">Uncharacterized protein</fullName>
    </submittedName>
</protein>
<dbReference type="OrthoDB" id="6400412at2"/>
<comment type="caution">
    <text evidence="2">The sequence shown here is derived from an EMBL/GenBank/DDBJ whole genome shotgun (WGS) entry which is preliminary data.</text>
</comment>
<name>A0A4U1B7P9_9GAMM</name>
<evidence type="ECO:0000313" key="2">
    <source>
        <dbReference type="EMBL" id="TKB46000.1"/>
    </source>
</evidence>
<evidence type="ECO:0000313" key="3">
    <source>
        <dbReference type="Proteomes" id="UP000305674"/>
    </source>
</evidence>
<keyword evidence="3" id="KW-1185">Reference proteome</keyword>
<dbReference type="AlphaFoldDB" id="A0A4U1B7P9"/>